<keyword evidence="2" id="KW-1185">Reference proteome</keyword>
<gene>
    <name evidence="1" type="ORF">D9C73_021682</name>
</gene>
<evidence type="ECO:0000313" key="2">
    <source>
        <dbReference type="Proteomes" id="UP000298787"/>
    </source>
</evidence>
<dbReference type="EMBL" id="CM014096">
    <property type="protein sequence ID" value="TKS87558.1"/>
    <property type="molecule type" value="Genomic_DNA"/>
</dbReference>
<accession>A0A4U5VHB7</accession>
<organism evidence="1 2">
    <name type="scientific">Collichthys lucidus</name>
    <name type="common">Big head croaker</name>
    <name type="synonym">Sciaena lucida</name>
    <dbReference type="NCBI Taxonomy" id="240159"/>
    <lineage>
        <taxon>Eukaryota</taxon>
        <taxon>Metazoa</taxon>
        <taxon>Chordata</taxon>
        <taxon>Craniata</taxon>
        <taxon>Vertebrata</taxon>
        <taxon>Euteleostomi</taxon>
        <taxon>Actinopterygii</taxon>
        <taxon>Neopterygii</taxon>
        <taxon>Teleostei</taxon>
        <taxon>Neoteleostei</taxon>
        <taxon>Acanthomorphata</taxon>
        <taxon>Eupercaria</taxon>
        <taxon>Sciaenidae</taxon>
        <taxon>Collichthys</taxon>
    </lineage>
</organism>
<dbReference type="Proteomes" id="UP000298787">
    <property type="component" value="Chromosome 19"/>
</dbReference>
<dbReference type="AlphaFoldDB" id="A0A4U5VHB7"/>
<sequence length="59" mass="6642">MLLTSSNLNADEMNAEQGTALRYRSRWNRGPAVISGFQLCISSFPRMLNCSCIIMKKCL</sequence>
<name>A0A4U5VHB7_COLLU</name>
<protein>
    <submittedName>
        <fullName evidence="1">Uncharacterized protein</fullName>
    </submittedName>
</protein>
<proteinExistence type="predicted"/>
<evidence type="ECO:0000313" key="1">
    <source>
        <dbReference type="EMBL" id="TKS87558.1"/>
    </source>
</evidence>
<reference evidence="1 2" key="1">
    <citation type="submission" date="2019-01" db="EMBL/GenBank/DDBJ databases">
        <title>Genome Assembly of Collichthys lucidus.</title>
        <authorList>
            <person name="Cai M."/>
            <person name="Xiao S."/>
        </authorList>
    </citation>
    <scope>NUCLEOTIDE SEQUENCE [LARGE SCALE GENOMIC DNA]</scope>
    <source>
        <strain evidence="1">JT15FE1705JMU</strain>
        <tissue evidence="1">Muscle</tissue>
    </source>
</reference>